<dbReference type="Pfam" id="PF13480">
    <property type="entry name" value="Acetyltransf_6"/>
    <property type="match status" value="1"/>
</dbReference>
<evidence type="ECO:0000259" key="1">
    <source>
        <dbReference type="Pfam" id="PF13480"/>
    </source>
</evidence>
<accession>A0A517MRU5</accession>
<sequence>MARGTVAVLPHARGIMQIECNVFRTPQASGLALSVLLGSRPDGGTRVAFSLGRRRTIAWKSMHTFSFILLFSQEFAMSQTPCPVELELPPMADVVLVDNLEEFQQYRLAWKSLLEETPRASFFMTFDWLETAWKHFGTKQEHRGAKHTRRGDQHDYRVLVVRSDKKPIGFVPLCVVNEQHRVGRVRTLTYPLASWDAWYGPIGPNQAACHWLATQFLAEQRRDWDIVDLRWLDPQQTSTFSLIAAMKAMDMPVLAEPYQESSVIDFDGTWEDYLQTRSSKQRHEMRRKLRHAEELPQVEFIRHRPLSAAEGDGDPRWDLFDTCRDLAARSWQGDSMSGNTISHPQVTEFLHECHAAAARRGMLDVTLLKVAGQPVAYGYNYHYHGKIAGLRMGYAPEFRKQGVGTGLLLMSLRDSFERGDTCLDLGVGGYGFKHRYRTKLEQSYRYTHYPASAWKSQGVRLTKWLKRRVAMSL</sequence>
<dbReference type="EMBL" id="CP036263">
    <property type="protein sequence ID" value="QDS97603.1"/>
    <property type="molecule type" value="Genomic_DNA"/>
</dbReference>
<protein>
    <recommendedName>
        <fullName evidence="1">BioF2-like acetyltransferase domain-containing protein</fullName>
    </recommendedName>
</protein>
<keyword evidence="3" id="KW-1185">Reference proteome</keyword>
<dbReference type="InterPro" id="IPR038740">
    <property type="entry name" value="BioF2-like_GNAT_dom"/>
</dbReference>
<dbReference type="InterPro" id="IPR016181">
    <property type="entry name" value="Acyl_CoA_acyltransferase"/>
</dbReference>
<name>A0A517MRU5_9BACT</name>
<evidence type="ECO:0000313" key="3">
    <source>
        <dbReference type="Proteomes" id="UP000319852"/>
    </source>
</evidence>
<evidence type="ECO:0000313" key="2">
    <source>
        <dbReference type="EMBL" id="QDS97603.1"/>
    </source>
</evidence>
<dbReference type="AlphaFoldDB" id="A0A517MRU5"/>
<organism evidence="2 3">
    <name type="scientific">Adhaeretor mobilis</name>
    <dbReference type="NCBI Taxonomy" id="1930276"/>
    <lineage>
        <taxon>Bacteria</taxon>
        <taxon>Pseudomonadati</taxon>
        <taxon>Planctomycetota</taxon>
        <taxon>Planctomycetia</taxon>
        <taxon>Pirellulales</taxon>
        <taxon>Lacipirellulaceae</taxon>
        <taxon>Adhaeretor</taxon>
    </lineage>
</organism>
<gene>
    <name evidence="2" type="ORF">HG15A2_08660</name>
</gene>
<reference evidence="2 3" key="1">
    <citation type="submission" date="2019-02" db="EMBL/GenBank/DDBJ databases">
        <title>Deep-cultivation of Planctomycetes and their phenomic and genomic characterization uncovers novel biology.</title>
        <authorList>
            <person name="Wiegand S."/>
            <person name="Jogler M."/>
            <person name="Boedeker C."/>
            <person name="Pinto D."/>
            <person name="Vollmers J."/>
            <person name="Rivas-Marin E."/>
            <person name="Kohn T."/>
            <person name="Peeters S.H."/>
            <person name="Heuer A."/>
            <person name="Rast P."/>
            <person name="Oberbeckmann S."/>
            <person name="Bunk B."/>
            <person name="Jeske O."/>
            <person name="Meyerdierks A."/>
            <person name="Storesund J.E."/>
            <person name="Kallscheuer N."/>
            <person name="Luecker S."/>
            <person name="Lage O.M."/>
            <person name="Pohl T."/>
            <person name="Merkel B.J."/>
            <person name="Hornburger P."/>
            <person name="Mueller R.-W."/>
            <person name="Bruemmer F."/>
            <person name="Labrenz M."/>
            <person name="Spormann A.M."/>
            <person name="Op den Camp H."/>
            <person name="Overmann J."/>
            <person name="Amann R."/>
            <person name="Jetten M.S.M."/>
            <person name="Mascher T."/>
            <person name="Medema M.H."/>
            <person name="Devos D.P."/>
            <person name="Kaster A.-K."/>
            <person name="Ovreas L."/>
            <person name="Rohde M."/>
            <person name="Galperin M.Y."/>
            <person name="Jogler C."/>
        </authorList>
    </citation>
    <scope>NUCLEOTIDE SEQUENCE [LARGE SCALE GENOMIC DNA]</scope>
    <source>
        <strain evidence="2 3">HG15A2</strain>
    </source>
</reference>
<dbReference type="KEGG" id="amob:HG15A2_08660"/>
<dbReference type="Gene3D" id="3.40.630.30">
    <property type="match status" value="1"/>
</dbReference>
<proteinExistence type="predicted"/>
<dbReference type="Proteomes" id="UP000319852">
    <property type="component" value="Chromosome"/>
</dbReference>
<dbReference type="SUPFAM" id="SSF55729">
    <property type="entry name" value="Acyl-CoA N-acyltransferases (Nat)"/>
    <property type="match status" value="1"/>
</dbReference>
<feature type="domain" description="BioF2-like acetyltransferase" evidence="1">
    <location>
        <begin position="279"/>
        <end position="433"/>
    </location>
</feature>